<reference evidence="2" key="1">
    <citation type="submission" date="2023-03" db="EMBL/GenBank/DDBJ databases">
        <title>Chromosome-level genomes of two armyworms, Mythimna separata and Mythimna loreyi, provide insights into the biosynthesis and reception of sex pheromones.</title>
        <authorList>
            <person name="Zhao H."/>
        </authorList>
    </citation>
    <scope>NUCLEOTIDE SEQUENCE</scope>
    <source>
        <strain evidence="2">BeijingLab</strain>
        <tissue evidence="2">Pupa</tissue>
    </source>
</reference>
<dbReference type="Pfam" id="PF03372">
    <property type="entry name" value="Exo_endo_phos"/>
    <property type="match status" value="1"/>
</dbReference>
<dbReference type="GO" id="GO:0061343">
    <property type="term" value="P:cell adhesion involved in heart morphogenesis"/>
    <property type="evidence" value="ECO:0007669"/>
    <property type="project" value="TreeGrafter"/>
</dbReference>
<dbReference type="InterPro" id="IPR036691">
    <property type="entry name" value="Endo/exonu/phosph_ase_sf"/>
</dbReference>
<dbReference type="PANTHER" id="PTHR33395">
    <property type="entry name" value="TRANSCRIPTASE, PUTATIVE-RELATED-RELATED"/>
    <property type="match status" value="1"/>
</dbReference>
<dbReference type="SUPFAM" id="SSF56219">
    <property type="entry name" value="DNase I-like"/>
    <property type="match status" value="1"/>
</dbReference>
<dbReference type="Gene3D" id="3.60.10.10">
    <property type="entry name" value="Endonuclease/exonuclease/phosphatase"/>
    <property type="match status" value="1"/>
</dbReference>
<dbReference type="GO" id="GO:0003824">
    <property type="term" value="F:catalytic activity"/>
    <property type="evidence" value="ECO:0007669"/>
    <property type="project" value="InterPro"/>
</dbReference>
<dbReference type="PANTHER" id="PTHR33395:SF22">
    <property type="entry name" value="REVERSE TRANSCRIPTASE DOMAIN-CONTAINING PROTEIN"/>
    <property type="match status" value="1"/>
</dbReference>
<gene>
    <name evidence="2" type="ORF">PYW07_017501</name>
</gene>
<protein>
    <recommendedName>
        <fullName evidence="1">Endonuclease/exonuclease/phosphatase domain-containing protein</fullName>
    </recommendedName>
</protein>
<evidence type="ECO:0000259" key="1">
    <source>
        <dbReference type="Pfam" id="PF03372"/>
    </source>
</evidence>
<name>A0AAD7YXC1_MYTSE</name>
<dbReference type="GO" id="GO:0007508">
    <property type="term" value="P:larval heart development"/>
    <property type="evidence" value="ECO:0007669"/>
    <property type="project" value="TreeGrafter"/>
</dbReference>
<dbReference type="AlphaFoldDB" id="A0AAD7YXC1"/>
<accession>A0AAD7YXC1</accession>
<comment type="caution">
    <text evidence="2">The sequence shown here is derived from an EMBL/GenBank/DDBJ whole genome shotgun (WGS) entry which is preliminary data.</text>
</comment>
<dbReference type="InterPro" id="IPR005135">
    <property type="entry name" value="Endo/exonuclease/phosphatase"/>
</dbReference>
<organism evidence="2 3">
    <name type="scientific">Mythimna separata</name>
    <name type="common">Oriental armyworm</name>
    <name type="synonym">Pseudaletia separata</name>
    <dbReference type="NCBI Taxonomy" id="271217"/>
    <lineage>
        <taxon>Eukaryota</taxon>
        <taxon>Metazoa</taxon>
        <taxon>Ecdysozoa</taxon>
        <taxon>Arthropoda</taxon>
        <taxon>Hexapoda</taxon>
        <taxon>Insecta</taxon>
        <taxon>Pterygota</taxon>
        <taxon>Neoptera</taxon>
        <taxon>Endopterygota</taxon>
        <taxon>Lepidoptera</taxon>
        <taxon>Glossata</taxon>
        <taxon>Ditrysia</taxon>
        <taxon>Noctuoidea</taxon>
        <taxon>Noctuidae</taxon>
        <taxon>Noctuinae</taxon>
        <taxon>Hadenini</taxon>
        <taxon>Mythimna</taxon>
    </lineage>
</organism>
<evidence type="ECO:0000313" key="2">
    <source>
        <dbReference type="EMBL" id="KAJ8730463.1"/>
    </source>
</evidence>
<dbReference type="GO" id="GO:0031012">
    <property type="term" value="C:extracellular matrix"/>
    <property type="evidence" value="ECO:0007669"/>
    <property type="project" value="TreeGrafter"/>
</dbReference>
<proteinExistence type="predicted"/>
<dbReference type="Proteomes" id="UP001231518">
    <property type="component" value="Chromosome 9"/>
</dbReference>
<feature type="domain" description="Endonuclease/exonuclease/phosphatase" evidence="1">
    <location>
        <begin position="26"/>
        <end position="208"/>
    </location>
</feature>
<dbReference type="EMBL" id="JARGEI010000006">
    <property type="protein sequence ID" value="KAJ8730463.1"/>
    <property type="molecule type" value="Genomic_DNA"/>
</dbReference>
<keyword evidence="3" id="KW-1185">Reference proteome</keyword>
<sequence>MNGFGFVNNPTARSISNSVIEIYYQNVRGLRTKLDYFRNNLLASASDLFAITESGCSESIQDAEIVPPGYNILRCDRADGRKQGGALLVATHRFELRQLPILDASIDTCVFEMVCATVHLNKRFLFVCCVVYIPPGSTENEYMLLFSIIEKLCDRYGEVIVIGDFNLYSCPANISNYFECFLSYCEFTQSNTVPNHLGRQLDLVLSAGISGGVTVVAADDALVPVDAYHPPLAVSVRPASTPPPLSPAVARDSSAHHIRPQWNWNKADFQLLYSSILSIDWSMMYEMHNLEEMLNFFYDNINCTINECVPRKKLSSGNSRYVYPVWYTKDIITNIQIKAKFHKKFKKTKLDNDYHKFAECRTRIKKLIETASESICKGSEIVLAVYKIEKKYIK</sequence>
<evidence type="ECO:0000313" key="3">
    <source>
        <dbReference type="Proteomes" id="UP001231518"/>
    </source>
</evidence>